<dbReference type="InterPro" id="IPR000943">
    <property type="entry name" value="RNA_pol_sigma70"/>
</dbReference>
<dbReference type="InterPro" id="IPR007624">
    <property type="entry name" value="RNA_pol_sigma70_r3"/>
</dbReference>
<protein>
    <submittedName>
        <fullName evidence="8">RNA polymerase, sigma 28 subunit, SigD/FliA/WhiG</fullName>
    </submittedName>
</protein>
<evidence type="ECO:0000256" key="4">
    <source>
        <dbReference type="ARBA" id="ARBA00023163"/>
    </source>
</evidence>
<dbReference type="Pfam" id="PF04542">
    <property type="entry name" value="Sigma70_r2"/>
    <property type="match status" value="1"/>
</dbReference>
<dbReference type="NCBIfam" id="TIGR02937">
    <property type="entry name" value="sigma70-ECF"/>
    <property type="match status" value="1"/>
</dbReference>
<keyword evidence="3" id="KW-0238">DNA-binding</keyword>
<accession>A0A1H2PKJ6</accession>
<keyword evidence="4" id="KW-0804">Transcription</keyword>
<dbReference type="RefSeq" id="WP_091904883.1">
    <property type="nucleotide sequence ID" value="NZ_FNLO01000002.1"/>
</dbReference>
<dbReference type="PANTHER" id="PTHR30385:SF7">
    <property type="entry name" value="RNA POLYMERASE SIGMA FACTOR FLIA"/>
    <property type="match status" value="1"/>
</dbReference>
<feature type="domain" description="RNA polymerase sigma-70 region 2" evidence="6">
    <location>
        <begin position="25"/>
        <end position="97"/>
    </location>
</feature>
<dbReference type="NCBIfam" id="TIGR02479">
    <property type="entry name" value="FliA_WhiG"/>
    <property type="match status" value="1"/>
</dbReference>
<keyword evidence="9" id="KW-1185">Reference proteome</keyword>
<evidence type="ECO:0000256" key="3">
    <source>
        <dbReference type="ARBA" id="ARBA00023125"/>
    </source>
</evidence>
<dbReference type="STRING" id="1770053.SAMN05216551_102123"/>
<dbReference type="OrthoDB" id="9799825at2"/>
<dbReference type="InterPro" id="IPR013324">
    <property type="entry name" value="RNA_pol_sigma_r3/r4-like"/>
</dbReference>
<dbReference type="PRINTS" id="PR00046">
    <property type="entry name" value="SIGMA70FCT"/>
</dbReference>
<keyword evidence="1" id="KW-0805">Transcription regulation</keyword>
<feature type="domain" description="RNA polymerase sigma-70 region 4" evidence="7">
    <location>
        <begin position="182"/>
        <end position="230"/>
    </location>
</feature>
<evidence type="ECO:0000256" key="1">
    <source>
        <dbReference type="ARBA" id="ARBA00023015"/>
    </source>
</evidence>
<evidence type="ECO:0000313" key="8">
    <source>
        <dbReference type="EMBL" id="SDV46943.1"/>
    </source>
</evidence>
<organism evidence="8 9">
    <name type="scientific">Chitinasiproducens palmae</name>
    <dbReference type="NCBI Taxonomy" id="1770053"/>
    <lineage>
        <taxon>Bacteria</taxon>
        <taxon>Pseudomonadati</taxon>
        <taxon>Pseudomonadota</taxon>
        <taxon>Betaproteobacteria</taxon>
        <taxon>Burkholderiales</taxon>
        <taxon>Burkholderiaceae</taxon>
        <taxon>Chitinasiproducens</taxon>
    </lineage>
</organism>
<dbReference type="GO" id="GO:0003677">
    <property type="term" value="F:DNA binding"/>
    <property type="evidence" value="ECO:0007669"/>
    <property type="project" value="UniProtKB-KW"/>
</dbReference>
<dbReference type="GO" id="GO:0016987">
    <property type="term" value="F:sigma factor activity"/>
    <property type="evidence" value="ECO:0007669"/>
    <property type="project" value="UniProtKB-KW"/>
</dbReference>
<dbReference type="GO" id="GO:0006352">
    <property type="term" value="P:DNA-templated transcription initiation"/>
    <property type="evidence" value="ECO:0007669"/>
    <property type="project" value="InterPro"/>
</dbReference>
<dbReference type="EMBL" id="FNLO01000002">
    <property type="protein sequence ID" value="SDV46943.1"/>
    <property type="molecule type" value="Genomic_DNA"/>
</dbReference>
<gene>
    <name evidence="8" type="ORF">SAMN05216551_102123</name>
</gene>
<dbReference type="Pfam" id="PF04545">
    <property type="entry name" value="Sigma70_r4"/>
    <property type="match status" value="1"/>
</dbReference>
<dbReference type="Proteomes" id="UP000243719">
    <property type="component" value="Unassembled WGS sequence"/>
</dbReference>
<dbReference type="SUPFAM" id="SSF88946">
    <property type="entry name" value="Sigma2 domain of RNA polymerase sigma factors"/>
    <property type="match status" value="1"/>
</dbReference>
<evidence type="ECO:0000259" key="6">
    <source>
        <dbReference type="Pfam" id="PF04542"/>
    </source>
</evidence>
<dbReference type="InterPro" id="IPR014284">
    <property type="entry name" value="RNA_pol_sigma-70_dom"/>
</dbReference>
<dbReference type="InterPro" id="IPR013325">
    <property type="entry name" value="RNA_pol_sigma_r2"/>
</dbReference>
<feature type="domain" description="RNA polymerase sigma-70 region 3" evidence="5">
    <location>
        <begin position="110"/>
        <end position="145"/>
    </location>
</feature>
<evidence type="ECO:0000313" key="9">
    <source>
        <dbReference type="Proteomes" id="UP000243719"/>
    </source>
</evidence>
<proteinExistence type="predicted"/>
<dbReference type="AlphaFoldDB" id="A0A1H2PKJ6"/>
<dbReference type="PANTHER" id="PTHR30385">
    <property type="entry name" value="SIGMA FACTOR F FLAGELLAR"/>
    <property type="match status" value="1"/>
</dbReference>
<name>A0A1H2PKJ6_9BURK</name>
<evidence type="ECO:0000259" key="7">
    <source>
        <dbReference type="Pfam" id="PF04545"/>
    </source>
</evidence>
<dbReference type="NCBIfam" id="NF005413">
    <property type="entry name" value="PRK06986.1"/>
    <property type="match status" value="1"/>
</dbReference>
<dbReference type="InterPro" id="IPR007630">
    <property type="entry name" value="RNA_pol_sigma70_r4"/>
</dbReference>
<dbReference type="InterPro" id="IPR007627">
    <property type="entry name" value="RNA_pol_sigma70_r2"/>
</dbReference>
<dbReference type="GO" id="GO:0003899">
    <property type="term" value="F:DNA-directed RNA polymerase activity"/>
    <property type="evidence" value="ECO:0007669"/>
    <property type="project" value="InterPro"/>
</dbReference>
<dbReference type="Gene3D" id="1.10.1740.10">
    <property type="match status" value="1"/>
</dbReference>
<dbReference type="InterPro" id="IPR012845">
    <property type="entry name" value="RNA_pol_sigma_FliA_WhiG"/>
</dbReference>
<evidence type="ECO:0000256" key="2">
    <source>
        <dbReference type="ARBA" id="ARBA00023082"/>
    </source>
</evidence>
<sequence length="242" mass="27590">MPADLRYARPPTFTPPSPIVGERELVLAYMPLVRQVVRQLASQMDGVIGREDMEQIGAIGLLEALRRYGEIDGGFGSFARLRIRGAILDELRRTDWRPRGVRQSAHRQRDAERALRRALGRDPTEAEISESLGITSEAYRRSLMDQCAEAMLQFDEAVHAELIWHDDGPEQLLLRRRSLRQALAHLAPNEQRVIQLYYEFDMTLKEIAEVMALTEARICQINKVALRKMRMALTETPRAGNG</sequence>
<dbReference type="Gene3D" id="1.20.140.160">
    <property type="match status" value="1"/>
</dbReference>
<evidence type="ECO:0000259" key="5">
    <source>
        <dbReference type="Pfam" id="PF04539"/>
    </source>
</evidence>
<dbReference type="Pfam" id="PF04539">
    <property type="entry name" value="Sigma70_r3"/>
    <property type="match status" value="1"/>
</dbReference>
<dbReference type="SUPFAM" id="SSF88659">
    <property type="entry name" value="Sigma3 and sigma4 domains of RNA polymerase sigma factors"/>
    <property type="match status" value="2"/>
</dbReference>
<reference evidence="9" key="1">
    <citation type="submission" date="2016-09" db="EMBL/GenBank/DDBJ databases">
        <authorList>
            <person name="Varghese N."/>
            <person name="Submissions S."/>
        </authorList>
    </citation>
    <scope>NUCLEOTIDE SEQUENCE [LARGE SCALE GENOMIC DNA]</scope>
    <source>
        <strain evidence="9">JS23</strain>
    </source>
</reference>
<keyword evidence="2" id="KW-0731">Sigma factor</keyword>